<keyword evidence="6" id="KW-1185">Reference proteome</keyword>
<proteinExistence type="predicted"/>
<dbReference type="InterPro" id="IPR036388">
    <property type="entry name" value="WH-like_DNA-bd_sf"/>
</dbReference>
<dbReference type="Proteomes" id="UP001597533">
    <property type="component" value="Unassembled WGS sequence"/>
</dbReference>
<evidence type="ECO:0000256" key="3">
    <source>
        <dbReference type="SAM" id="Phobius"/>
    </source>
</evidence>
<dbReference type="Gene3D" id="1.10.10.10">
    <property type="entry name" value="Winged helix-like DNA-binding domain superfamily/Winged helix DNA-binding domain"/>
    <property type="match status" value="1"/>
</dbReference>
<name>A0ABW5WL21_9FLAO</name>
<accession>A0ABW5WL21</accession>
<reference evidence="6" key="1">
    <citation type="journal article" date="2019" name="Int. J. Syst. Evol. Microbiol.">
        <title>The Global Catalogue of Microorganisms (GCM) 10K type strain sequencing project: providing services to taxonomists for standard genome sequencing and annotation.</title>
        <authorList>
            <consortium name="The Broad Institute Genomics Platform"/>
            <consortium name="The Broad Institute Genome Sequencing Center for Infectious Disease"/>
            <person name="Wu L."/>
            <person name="Ma J."/>
        </authorList>
    </citation>
    <scope>NUCLEOTIDE SEQUENCE [LARGE SCALE GENOMIC DNA]</scope>
    <source>
        <strain evidence="6">KCTC 32141</strain>
    </source>
</reference>
<feature type="domain" description="OmpR/PhoB-type" evidence="4">
    <location>
        <begin position="188"/>
        <end position="285"/>
    </location>
</feature>
<feature type="DNA-binding region" description="OmpR/PhoB-type" evidence="2">
    <location>
        <begin position="188"/>
        <end position="285"/>
    </location>
</feature>
<evidence type="ECO:0000313" key="5">
    <source>
        <dbReference type="EMBL" id="MFD2823362.1"/>
    </source>
</evidence>
<dbReference type="SUPFAM" id="SSF46894">
    <property type="entry name" value="C-terminal effector domain of the bipartite response regulators"/>
    <property type="match status" value="1"/>
</dbReference>
<evidence type="ECO:0000259" key="4">
    <source>
        <dbReference type="PROSITE" id="PS51755"/>
    </source>
</evidence>
<dbReference type="PROSITE" id="PS51755">
    <property type="entry name" value="OMPR_PHOB"/>
    <property type="match status" value="1"/>
</dbReference>
<evidence type="ECO:0000256" key="2">
    <source>
        <dbReference type="PROSITE-ProRule" id="PRU01091"/>
    </source>
</evidence>
<dbReference type="InterPro" id="IPR016032">
    <property type="entry name" value="Sig_transdc_resp-reg_C-effctor"/>
</dbReference>
<evidence type="ECO:0000256" key="1">
    <source>
        <dbReference type="ARBA" id="ARBA00023125"/>
    </source>
</evidence>
<dbReference type="CDD" id="cd00383">
    <property type="entry name" value="trans_reg_C"/>
    <property type="match status" value="1"/>
</dbReference>
<keyword evidence="3" id="KW-0812">Transmembrane</keyword>
<comment type="caution">
    <text evidence="5">The sequence shown here is derived from an EMBL/GenBank/DDBJ whole genome shotgun (WGS) entry which is preliminary data.</text>
</comment>
<keyword evidence="3" id="KW-0472">Membrane</keyword>
<evidence type="ECO:0000313" key="6">
    <source>
        <dbReference type="Proteomes" id="UP001597533"/>
    </source>
</evidence>
<feature type="transmembrane region" description="Helical" evidence="3">
    <location>
        <begin position="157"/>
        <end position="175"/>
    </location>
</feature>
<dbReference type="SMART" id="SM00862">
    <property type="entry name" value="Trans_reg_C"/>
    <property type="match status" value="1"/>
</dbReference>
<gene>
    <name evidence="5" type="ORF">ACFS5M_06750</name>
</gene>
<organism evidence="5 6">
    <name type="scientific">Lacinutrix iliipiscaria</name>
    <dbReference type="NCBI Taxonomy" id="1230532"/>
    <lineage>
        <taxon>Bacteria</taxon>
        <taxon>Pseudomonadati</taxon>
        <taxon>Bacteroidota</taxon>
        <taxon>Flavobacteriia</taxon>
        <taxon>Flavobacteriales</taxon>
        <taxon>Flavobacteriaceae</taxon>
        <taxon>Lacinutrix</taxon>
    </lineage>
</organism>
<dbReference type="InterPro" id="IPR001867">
    <property type="entry name" value="OmpR/PhoB-type_DNA-bd"/>
</dbReference>
<dbReference type="Pfam" id="PF00486">
    <property type="entry name" value="Trans_reg_C"/>
    <property type="match status" value="1"/>
</dbReference>
<dbReference type="RefSeq" id="WP_183487067.1">
    <property type="nucleotide sequence ID" value="NZ_JBHUOV010000001.1"/>
</dbReference>
<keyword evidence="1 2" id="KW-0238">DNA-binding</keyword>
<keyword evidence="3" id="KW-1133">Transmembrane helix</keyword>
<sequence>MSRRFVFLFVALIVILFSLNIVSCSRDIDESFSERVKISLRDVGHQLLLENQDSTSLVLPIIELNRTNYKLSFQNQLSFEPSRLVSIVDSAFLRAELSKYYRVEVIQCSDLEVAYSYEMNAEKEKTIIPCSGRNLPSACYTIEVKFSNLKTTSNEKMLLYILSLAVLFLLGFLIYKRKPAIVLDNSNQDYNTIGCFRFYPEQNKLVKEATEINLSKKECELLAIFVAHPNQIIKRDELTKRVWEDHGVIVGRSLDTYISKLRKILKDDESIKLTNVHGVGYKLETL</sequence>
<protein>
    <submittedName>
        <fullName evidence="5">Winged helix-turn-helix domain-containing protein</fullName>
    </submittedName>
</protein>
<dbReference type="EMBL" id="JBHUOV010000001">
    <property type="protein sequence ID" value="MFD2823362.1"/>
    <property type="molecule type" value="Genomic_DNA"/>
</dbReference>